<feature type="region of interest" description="Disordered" evidence="1">
    <location>
        <begin position="71"/>
        <end position="96"/>
    </location>
</feature>
<dbReference type="EMBL" id="JAACXV010014466">
    <property type="protein sequence ID" value="KAF7267095.1"/>
    <property type="molecule type" value="Genomic_DNA"/>
</dbReference>
<dbReference type="AlphaFoldDB" id="A0A834HR80"/>
<evidence type="ECO:0000313" key="2">
    <source>
        <dbReference type="EMBL" id="KAF7267095.1"/>
    </source>
</evidence>
<comment type="caution">
    <text evidence="2">The sequence shown here is derived from an EMBL/GenBank/DDBJ whole genome shotgun (WGS) entry which is preliminary data.</text>
</comment>
<evidence type="ECO:0000313" key="3">
    <source>
        <dbReference type="Proteomes" id="UP000625711"/>
    </source>
</evidence>
<dbReference type="Proteomes" id="UP000625711">
    <property type="component" value="Unassembled WGS sequence"/>
</dbReference>
<gene>
    <name evidence="2" type="ORF">GWI33_019643</name>
</gene>
<keyword evidence="3" id="KW-1185">Reference proteome</keyword>
<sequence length="111" mass="12904">MPIFCAKKCIHYLNISEPFRVPFRRLWMHTNRFDKQKTFPARSAKVTATDRTPALSRAALRIRLEGLRRRCGSSGHATGANRTLSRSTNRSPKHAYNVKEHNVVYEYEHYG</sequence>
<accession>A0A834HR80</accession>
<evidence type="ECO:0000256" key="1">
    <source>
        <dbReference type="SAM" id="MobiDB-lite"/>
    </source>
</evidence>
<reference evidence="2" key="1">
    <citation type="submission" date="2020-08" db="EMBL/GenBank/DDBJ databases">
        <title>Genome sequencing and assembly of the red palm weevil Rhynchophorus ferrugineus.</title>
        <authorList>
            <person name="Dias G.B."/>
            <person name="Bergman C.M."/>
            <person name="Manee M."/>
        </authorList>
    </citation>
    <scope>NUCLEOTIDE SEQUENCE</scope>
    <source>
        <strain evidence="2">AA-2017</strain>
        <tissue evidence="2">Whole larva</tissue>
    </source>
</reference>
<protein>
    <submittedName>
        <fullName evidence="2">Uncharacterized protein</fullName>
    </submittedName>
</protein>
<feature type="compositionally biased region" description="Polar residues" evidence="1">
    <location>
        <begin position="80"/>
        <end position="90"/>
    </location>
</feature>
<organism evidence="2 3">
    <name type="scientific">Rhynchophorus ferrugineus</name>
    <name type="common">Red palm weevil</name>
    <name type="synonym">Curculio ferrugineus</name>
    <dbReference type="NCBI Taxonomy" id="354439"/>
    <lineage>
        <taxon>Eukaryota</taxon>
        <taxon>Metazoa</taxon>
        <taxon>Ecdysozoa</taxon>
        <taxon>Arthropoda</taxon>
        <taxon>Hexapoda</taxon>
        <taxon>Insecta</taxon>
        <taxon>Pterygota</taxon>
        <taxon>Neoptera</taxon>
        <taxon>Endopterygota</taxon>
        <taxon>Coleoptera</taxon>
        <taxon>Polyphaga</taxon>
        <taxon>Cucujiformia</taxon>
        <taxon>Curculionidae</taxon>
        <taxon>Dryophthorinae</taxon>
        <taxon>Rhynchophorus</taxon>
    </lineage>
</organism>
<proteinExistence type="predicted"/>
<name>A0A834HR80_RHYFE</name>